<organism evidence="1 2">
    <name type="scientific">Pseudoalteromonas luteoviolacea NCIMB 1942</name>
    <dbReference type="NCBI Taxonomy" id="1365253"/>
    <lineage>
        <taxon>Bacteria</taxon>
        <taxon>Pseudomonadati</taxon>
        <taxon>Pseudomonadota</taxon>
        <taxon>Gammaproteobacteria</taxon>
        <taxon>Alteromonadales</taxon>
        <taxon>Pseudoalteromonadaceae</taxon>
        <taxon>Pseudoalteromonas</taxon>
    </lineage>
</organism>
<comment type="caution">
    <text evidence="1">The sequence shown here is derived from an EMBL/GenBank/DDBJ whole genome shotgun (WGS) entry which is preliminary data.</text>
</comment>
<name>A0A161XX68_9GAMM</name>
<dbReference type="EMBL" id="AUXT01000150">
    <property type="protein sequence ID" value="KZN47879.1"/>
    <property type="molecule type" value="Genomic_DNA"/>
</dbReference>
<sequence length="106" mass="11797">MMVIALQSVSSVASLSELHLVDAKHLQSNHAHQHDEQVTTTVKLDEHGHAIQDCHHCGHCTGSHTSWVNTNGVSNTAFNTSNPIFCVLDRQVRKRIESTFRPPIYS</sequence>
<proteinExistence type="predicted"/>
<evidence type="ECO:0000313" key="2">
    <source>
        <dbReference type="Proteomes" id="UP000076587"/>
    </source>
</evidence>
<reference evidence="1 2" key="1">
    <citation type="submission" date="2013-07" db="EMBL/GenBank/DDBJ databases">
        <title>Comparative Genomic and Metabolomic Analysis of Twelve Strains of Pseudoalteromonas luteoviolacea.</title>
        <authorList>
            <person name="Vynne N.G."/>
            <person name="Mansson M."/>
            <person name="Gram L."/>
        </authorList>
    </citation>
    <scope>NUCLEOTIDE SEQUENCE [LARGE SCALE GENOMIC DNA]</scope>
    <source>
        <strain evidence="1 2">NCIMB 1942</strain>
    </source>
</reference>
<dbReference type="AlphaFoldDB" id="A0A161XX68"/>
<dbReference type="Proteomes" id="UP000076587">
    <property type="component" value="Unassembled WGS sequence"/>
</dbReference>
<evidence type="ECO:0000313" key="1">
    <source>
        <dbReference type="EMBL" id="KZN47879.1"/>
    </source>
</evidence>
<dbReference type="PATRIC" id="fig|1365253.3.peg.2024"/>
<accession>A0A161XX68</accession>
<protein>
    <submittedName>
        <fullName evidence="1">Uncharacterized protein</fullName>
    </submittedName>
</protein>
<gene>
    <name evidence="1" type="ORF">N482_01135</name>
</gene>